<dbReference type="EMBL" id="CH474118">
    <property type="protein sequence ID" value="EDL86770.1"/>
    <property type="molecule type" value="Genomic_DNA"/>
</dbReference>
<reference evidence="3" key="1">
    <citation type="submission" date="2005-09" db="EMBL/GenBank/DDBJ databases">
        <authorList>
            <person name="Mural R.J."/>
            <person name="Li P.W."/>
            <person name="Adams M.D."/>
            <person name="Amanatides P.G."/>
            <person name="Baden-Tillson H."/>
            <person name="Barnstead M."/>
            <person name="Chin S.H."/>
            <person name="Dew I."/>
            <person name="Evans C.A."/>
            <person name="Ferriera S."/>
            <person name="Flanigan M."/>
            <person name="Fosler C."/>
            <person name="Glodek A."/>
            <person name="Gu Z."/>
            <person name="Holt R.A."/>
            <person name="Jennings D."/>
            <person name="Kraft C.L."/>
            <person name="Lu F."/>
            <person name="Nguyen T."/>
            <person name="Nusskern D.R."/>
            <person name="Pfannkoch C.M."/>
            <person name="Sitter C."/>
            <person name="Sutton G.G."/>
            <person name="Venter J.C."/>
            <person name="Wang Z."/>
            <person name="Woodage T."/>
            <person name="Zheng X.H."/>
            <person name="Zhong F."/>
        </authorList>
    </citation>
    <scope>NUCLEOTIDE SEQUENCE [LARGE SCALE GENOMIC DNA]</scope>
    <source>
        <strain>BN</strain>
        <strain evidence="3">Sprague-Dawley</strain>
    </source>
</reference>
<sequence length="50" mass="5432">MSSYFAEASIPGKSPVLSTHPNPNVLERHRLTHPGRPRAQPQGFAHAKAS</sequence>
<dbReference type="AGR" id="RGD:1302974"/>
<dbReference type="RGD" id="1302974">
    <property type="gene designation" value="Tcf19"/>
</dbReference>
<evidence type="ECO:0000313" key="2">
    <source>
        <dbReference type="EMBL" id="EDL86770.1"/>
    </source>
</evidence>
<evidence type="ECO:0000256" key="1">
    <source>
        <dbReference type="SAM" id="MobiDB-lite"/>
    </source>
</evidence>
<name>A6KTB6_RAT</name>
<protein>
    <submittedName>
        <fullName evidence="2">Transcription factor 19</fullName>
    </submittedName>
</protein>
<gene>
    <name evidence="2 4" type="primary">Tcf19</name>
    <name evidence="2" type="ORF">rCG_41777</name>
</gene>
<proteinExistence type="predicted"/>
<dbReference type="AlphaFoldDB" id="A6KTB6"/>
<organism evidence="2 3">
    <name type="scientific">Rattus norvegicus</name>
    <name type="common">Rat</name>
    <dbReference type="NCBI Taxonomy" id="10116"/>
    <lineage>
        <taxon>Eukaryota</taxon>
        <taxon>Metazoa</taxon>
        <taxon>Chordata</taxon>
        <taxon>Craniata</taxon>
        <taxon>Vertebrata</taxon>
        <taxon>Euteleostomi</taxon>
        <taxon>Mammalia</taxon>
        <taxon>Eutheria</taxon>
        <taxon>Euarchontoglires</taxon>
        <taxon>Glires</taxon>
        <taxon>Rodentia</taxon>
        <taxon>Myomorpha</taxon>
        <taxon>Muroidea</taxon>
        <taxon>Muridae</taxon>
        <taxon>Murinae</taxon>
        <taxon>Rattus</taxon>
    </lineage>
</organism>
<feature type="region of interest" description="Disordered" evidence="1">
    <location>
        <begin position="1"/>
        <end position="50"/>
    </location>
</feature>
<evidence type="ECO:0000313" key="4">
    <source>
        <dbReference type="RGD" id="1302974"/>
    </source>
</evidence>
<evidence type="ECO:0000313" key="3">
    <source>
        <dbReference type="Proteomes" id="UP000234681"/>
    </source>
</evidence>
<dbReference type="Proteomes" id="UP000234681">
    <property type="component" value="Chromosome 20"/>
</dbReference>
<accession>A6KTB6</accession>